<dbReference type="EMBL" id="DRBS01000169">
    <property type="protein sequence ID" value="HDD44079.1"/>
    <property type="molecule type" value="Genomic_DNA"/>
</dbReference>
<organism evidence="2">
    <name type="scientific">Desulfofervidus auxilii</name>
    <dbReference type="NCBI Taxonomy" id="1621989"/>
    <lineage>
        <taxon>Bacteria</taxon>
        <taxon>Pseudomonadati</taxon>
        <taxon>Thermodesulfobacteriota</taxon>
        <taxon>Candidatus Desulfofervidia</taxon>
        <taxon>Candidatus Desulfofervidales</taxon>
        <taxon>Candidatus Desulfofervidaceae</taxon>
        <taxon>Candidatus Desulfofervidus</taxon>
    </lineage>
</organism>
<dbReference type="Proteomes" id="UP000886289">
    <property type="component" value="Unassembled WGS sequence"/>
</dbReference>
<dbReference type="AlphaFoldDB" id="A0A7C0U2C5"/>
<comment type="caution">
    <text evidence="2">The sequence shown here is derived from an EMBL/GenBank/DDBJ whole genome shotgun (WGS) entry which is preliminary data.</text>
</comment>
<reference evidence="2" key="1">
    <citation type="journal article" date="2020" name="mSystems">
        <title>Genome- and Community-Level Interaction Insights into Carbon Utilization and Element Cycling Functions of Hydrothermarchaeota in Hydrothermal Sediment.</title>
        <authorList>
            <person name="Zhou Z."/>
            <person name="Liu Y."/>
            <person name="Xu W."/>
            <person name="Pan J."/>
            <person name="Luo Z.H."/>
            <person name="Li M."/>
        </authorList>
    </citation>
    <scope>NUCLEOTIDE SEQUENCE [LARGE SCALE GENOMIC DNA]</scope>
    <source>
        <strain evidence="2">HyVt-233</strain>
    </source>
</reference>
<gene>
    <name evidence="2" type="ORF">ENG63_04370</name>
</gene>
<name>A0A7C0U2C5_DESA2</name>
<proteinExistence type="predicted"/>
<dbReference type="InterPro" id="IPR018739">
    <property type="entry name" value="DUF2281"/>
</dbReference>
<accession>A0A7C0U2C5</accession>
<protein>
    <submittedName>
        <fullName evidence="2">DUF2281 domain-containing protein</fullName>
    </submittedName>
</protein>
<feature type="domain" description="DUF2281" evidence="1">
    <location>
        <begin position="2"/>
        <end position="40"/>
    </location>
</feature>
<feature type="non-terminal residue" evidence="2">
    <location>
        <position position="40"/>
    </location>
</feature>
<evidence type="ECO:0000313" key="2">
    <source>
        <dbReference type="EMBL" id="HDD44079.1"/>
    </source>
</evidence>
<sequence>MLEKKVAKFRAKKEGELKLDWRGALRDLRDKYTSVELQHK</sequence>
<dbReference type="Pfam" id="PF10047">
    <property type="entry name" value="DUF2281"/>
    <property type="match status" value="1"/>
</dbReference>
<evidence type="ECO:0000259" key="1">
    <source>
        <dbReference type="Pfam" id="PF10047"/>
    </source>
</evidence>